<evidence type="ECO:0000313" key="2">
    <source>
        <dbReference type="EMBL" id="TYK21497.1"/>
    </source>
</evidence>
<accession>A0A5A7SKS3</accession>
<dbReference type="Proteomes" id="UP000321393">
    <property type="component" value="Unassembled WGS sequence"/>
</dbReference>
<dbReference type="EMBL" id="SSTD01005647">
    <property type="protein sequence ID" value="TYK21497.1"/>
    <property type="molecule type" value="Genomic_DNA"/>
</dbReference>
<comment type="caution">
    <text evidence="1">The sequence shown here is derived from an EMBL/GenBank/DDBJ whole genome shotgun (WGS) entry which is preliminary data.</text>
</comment>
<reference evidence="3 4" key="1">
    <citation type="submission" date="2019-08" db="EMBL/GenBank/DDBJ databases">
        <title>Draft genome sequences of two oriental melons (Cucumis melo L. var makuwa).</title>
        <authorList>
            <person name="Kwon S.-Y."/>
        </authorList>
    </citation>
    <scope>NUCLEOTIDE SEQUENCE [LARGE SCALE GENOMIC DNA]</scope>
    <source>
        <strain evidence="4">cv. Chang Bougi</strain>
        <strain evidence="3">cv. SW 3</strain>
        <tissue evidence="1">Leaf</tissue>
    </source>
</reference>
<dbReference type="CDD" id="cd09272">
    <property type="entry name" value="RNase_HI_RT_Ty1"/>
    <property type="match status" value="1"/>
</dbReference>
<dbReference type="STRING" id="1194695.A0A5A7SKS3"/>
<evidence type="ECO:0000313" key="4">
    <source>
        <dbReference type="Proteomes" id="UP000321947"/>
    </source>
</evidence>
<dbReference type="AlphaFoldDB" id="A0A5A7SKS3"/>
<proteinExistence type="predicted"/>
<organism evidence="1 3">
    <name type="scientific">Cucumis melo var. makuwa</name>
    <name type="common">Oriental melon</name>
    <dbReference type="NCBI Taxonomy" id="1194695"/>
    <lineage>
        <taxon>Eukaryota</taxon>
        <taxon>Viridiplantae</taxon>
        <taxon>Streptophyta</taxon>
        <taxon>Embryophyta</taxon>
        <taxon>Tracheophyta</taxon>
        <taxon>Spermatophyta</taxon>
        <taxon>Magnoliopsida</taxon>
        <taxon>eudicotyledons</taxon>
        <taxon>Gunneridae</taxon>
        <taxon>Pentapetalae</taxon>
        <taxon>rosids</taxon>
        <taxon>fabids</taxon>
        <taxon>Cucurbitales</taxon>
        <taxon>Cucurbitaceae</taxon>
        <taxon>Benincaseae</taxon>
        <taxon>Cucumis</taxon>
    </lineage>
</organism>
<dbReference type="PANTHER" id="PTHR11439">
    <property type="entry name" value="GAG-POL-RELATED RETROTRANSPOSON"/>
    <property type="match status" value="1"/>
</dbReference>
<evidence type="ECO:0000313" key="3">
    <source>
        <dbReference type="Proteomes" id="UP000321393"/>
    </source>
</evidence>
<name>A0A5A7SKS3_CUCMM</name>
<protein>
    <submittedName>
        <fullName evidence="1">Retrotransposon protein, putative, Ty1-copia subclass</fullName>
    </submittedName>
</protein>
<gene>
    <name evidence="2" type="ORF">E5676_scaffold305G00340</name>
    <name evidence="1" type="ORF">E6C27_scaffold19G003140</name>
</gene>
<dbReference type="PANTHER" id="PTHR11439:SF496">
    <property type="entry name" value="RNA-DIRECTED DNA POLYMERASE"/>
    <property type="match status" value="1"/>
</dbReference>
<evidence type="ECO:0000313" key="1">
    <source>
        <dbReference type="EMBL" id="KAA0026304.1"/>
    </source>
</evidence>
<dbReference type="EMBL" id="SSTE01022979">
    <property type="protein sequence ID" value="KAA0026304.1"/>
    <property type="molecule type" value="Genomic_DNA"/>
</dbReference>
<dbReference type="Proteomes" id="UP000321947">
    <property type="component" value="Unassembled WGS sequence"/>
</dbReference>
<sequence length="158" mass="18028">MLDSKRGFLPMAHGISLYKNQCPKTQDERERMQKILYASAMGFIMYAMLCTQPDVSCALSLTSRYQSDPSAMSWKSSKQVTVADSTTEVEYIVALDATKEVVWIKKFIRDLRVVPSIANFVALYCDKNGAIVQAKEPRSHQRILRLYHLIMKLLKEGM</sequence>
<dbReference type="OrthoDB" id="849527at2759"/>